<protein>
    <submittedName>
        <fullName evidence="2">SFRICE_027032</fullName>
    </submittedName>
</protein>
<feature type="chain" id="PRO_5013547385" evidence="1">
    <location>
        <begin position="20"/>
        <end position="67"/>
    </location>
</feature>
<keyword evidence="1" id="KW-0732">Signal</keyword>
<feature type="signal peptide" evidence="1">
    <location>
        <begin position="1"/>
        <end position="19"/>
    </location>
</feature>
<reference evidence="2" key="1">
    <citation type="submission" date="2016-07" db="EMBL/GenBank/DDBJ databases">
        <authorList>
            <person name="Bretaudeau A."/>
        </authorList>
    </citation>
    <scope>NUCLEOTIDE SEQUENCE</scope>
    <source>
        <strain evidence="2">Rice</strain>
        <tissue evidence="2">Whole body</tissue>
    </source>
</reference>
<name>A0A2H1W620_SPOFR</name>
<evidence type="ECO:0000313" key="2">
    <source>
        <dbReference type="EMBL" id="SOQ48477.1"/>
    </source>
</evidence>
<evidence type="ECO:0000256" key="1">
    <source>
        <dbReference type="SAM" id="SignalP"/>
    </source>
</evidence>
<organism evidence="2">
    <name type="scientific">Spodoptera frugiperda</name>
    <name type="common">Fall armyworm</name>
    <dbReference type="NCBI Taxonomy" id="7108"/>
    <lineage>
        <taxon>Eukaryota</taxon>
        <taxon>Metazoa</taxon>
        <taxon>Ecdysozoa</taxon>
        <taxon>Arthropoda</taxon>
        <taxon>Hexapoda</taxon>
        <taxon>Insecta</taxon>
        <taxon>Pterygota</taxon>
        <taxon>Neoptera</taxon>
        <taxon>Endopterygota</taxon>
        <taxon>Lepidoptera</taxon>
        <taxon>Glossata</taxon>
        <taxon>Ditrysia</taxon>
        <taxon>Noctuoidea</taxon>
        <taxon>Noctuidae</taxon>
        <taxon>Amphipyrinae</taxon>
        <taxon>Spodoptera</taxon>
    </lineage>
</organism>
<sequence>MKFIVCVFLFLAILEGIQSAPTFCLIFNCYRPSYSTSQSSVIYQNTYTNTGHHNVMIVNGGGTYPSG</sequence>
<accession>A0A2H1W620</accession>
<dbReference type="AlphaFoldDB" id="A0A2H1W620"/>
<dbReference type="EMBL" id="ODYU01006538">
    <property type="protein sequence ID" value="SOQ48477.1"/>
    <property type="molecule type" value="Genomic_DNA"/>
</dbReference>
<proteinExistence type="predicted"/>
<gene>
    <name evidence="2" type="ORF">SFRICE_027032</name>
</gene>